<dbReference type="Gene3D" id="2.20.25.690">
    <property type="match status" value="1"/>
</dbReference>
<dbReference type="InterPro" id="IPR048384">
    <property type="entry name" value="TPPII_GBD"/>
</dbReference>
<evidence type="ECO:0000256" key="7">
    <source>
        <dbReference type="ARBA" id="ARBA00022825"/>
    </source>
</evidence>
<dbReference type="InterPro" id="IPR046939">
    <property type="entry name" value="TPPII_C_sf"/>
</dbReference>
<keyword evidence="7 8" id="KW-0720">Serine protease</keyword>
<dbReference type="Gene3D" id="2.60.40.3170">
    <property type="match status" value="1"/>
</dbReference>
<feature type="active site" description="Charge relay system" evidence="8">
    <location>
        <position position="384"/>
    </location>
</feature>
<dbReference type="OrthoDB" id="206201at2759"/>
<dbReference type="EC" id="3.4.14.10" evidence="3"/>
<dbReference type="STRING" id="1684307.A0A316U4D2"/>
<evidence type="ECO:0000256" key="5">
    <source>
        <dbReference type="ARBA" id="ARBA00022670"/>
    </source>
</evidence>
<dbReference type="GeneID" id="37014551"/>
<sequence length="1380" mass="149598">MLLGAQRALRSTSHSLPASLPKRSLLTRTPVWRPHPSTTPIHTTPRRSATFSALRLPRRSSSQTARLLNTSTRSIIDPADPTLDHAATASTTMPAHAPFPVAGLLPKEATEAAKFLSKHPTYDGRNVRVAILDTGVDPAARGLNGKGKVVDIIDCSGAGDITISPVEEASSTDKEAIELISPTTGRKLLVSPSWKKDSSSPWLVGFKRAYDLWPSDLVSRRKTQRKKNWDIEVAKLVGKVQRESADLEAGSGPTDEKKKTQLKEELKAQLAVLGDLDSSYSDPGPLLETVTFFDGSHWRTVVGGAEGDIIEPTKGLPEDSLRALAGQTLDLRKASPLADFHIEQQHDVFGPADLLTYSINHVFETSSDAKQPSGISLVTLSGSHGTHVAGITGAHLPEDAEENGVAPGIEIVSLRIGDSRVNGMETGQALMRAAQAIIATNCDCCNMSFGEDGAWQVEGAGAFASALRDIVIRQKDVLFVSSAGNSAPAMSTLGQPAGTTEGVFTIGAYVNSGAMQDAEYALVERGVKDSPTTWSSRGPAADGARGTTVYAPGAAITAIPKYCLQATQLMNGTSMASPNACGVIALLLSGMKQEGIPITSARVHKAIVATAKDFNDELGIGFIQTDKAWEYIVANQAREDADFEFTVAVSPPGKPVGRSSTDKRGVYLREKLETGRVGQFMATVKPLIKGTEPEKAYNLQLKCNLKSDASWVTSPEFLLLGSNGRSFEIRVDPTHLPPGLHIASVKGYDSADPGLELFDVPVTVTKPEVSNEPTVRYSTTLRDGKLERHFIHVPEGTTWCEARFRSSNHGVEGTTAKFWAHLVTVEPQRRLSFVEHSFVVALTSGEPMTRKFAVKGGQTLEVCLAEMWNAAQKFDIDFDLEFHGITIGHAVSGRDELTLIGGEGAVKIECMSNVRLEAFTPTISFSKRRTFVRPSNSVIRPFVDQRNLHPSGKMMGEVVNSYQLTIGEGGPVKLSWPTSSPLSNLYDSAVPMLTAIFETNTKKLVSFGDIYPKAKELAKGEYTVRVQWLNENPAVLKALRTATMTVEQNLSKGKDITLSTYENHVDLFGSAKPASYKGGAVKLLPGERKVLNLDLNLHGDALPKEAQPGDILVGDFGFAPDGKYTLKYIVAPAPKKEENGEGGGKDDEPQLPELLAPLTKKLKGEQKKKFLDTLLKDHPTSLPVLLARLESLDAGKKEEVDDVVKAADAVVKEIDVQSVLLYLGEKRLPANEQSDEEKKENKKMEEKKKALVTAYVKKGKALLTKDKDGKDAASASAFKTTFESARKLLGETTENREWATLRIANYLRDEGGEGSRPGQALQSVRKLIKEMGVGDSTNKDELAKAKEMERELLATLGWDVWTAYGDRWRVIDSPKDWAPF</sequence>
<dbReference type="InterPro" id="IPR046940">
    <property type="entry name" value="TPPII_Ig-like_sf"/>
</dbReference>
<dbReference type="Pfam" id="PF12580">
    <property type="entry name" value="TPPII"/>
    <property type="match status" value="1"/>
</dbReference>
<evidence type="ECO:0000259" key="13">
    <source>
        <dbReference type="Pfam" id="PF21316"/>
    </source>
</evidence>
<dbReference type="InterPro" id="IPR015500">
    <property type="entry name" value="Peptidase_S8_subtilisin-rel"/>
</dbReference>
<dbReference type="GO" id="GO:0004177">
    <property type="term" value="F:aminopeptidase activity"/>
    <property type="evidence" value="ECO:0007669"/>
    <property type="project" value="UniProtKB-KW"/>
</dbReference>
<evidence type="ECO:0000256" key="6">
    <source>
        <dbReference type="ARBA" id="ARBA00022801"/>
    </source>
</evidence>
<dbReference type="EMBL" id="KZ819330">
    <property type="protein sequence ID" value="PWN19668.1"/>
    <property type="molecule type" value="Genomic_DNA"/>
</dbReference>
<dbReference type="InterPro" id="IPR022229">
    <property type="entry name" value="TPPII_Ig-like-2"/>
</dbReference>
<organism evidence="14 15">
    <name type="scientific">Pseudomicrostroma glucosiphilum</name>
    <dbReference type="NCBI Taxonomy" id="1684307"/>
    <lineage>
        <taxon>Eukaryota</taxon>
        <taxon>Fungi</taxon>
        <taxon>Dikarya</taxon>
        <taxon>Basidiomycota</taxon>
        <taxon>Ustilaginomycotina</taxon>
        <taxon>Exobasidiomycetes</taxon>
        <taxon>Microstromatales</taxon>
        <taxon>Microstromatales incertae sedis</taxon>
        <taxon>Pseudomicrostroma</taxon>
    </lineage>
</organism>
<dbReference type="GO" id="GO:0008240">
    <property type="term" value="F:tripeptidyl-peptidase activity"/>
    <property type="evidence" value="ECO:0007669"/>
    <property type="project" value="UniProtKB-EC"/>
</dbReference>
<accession>A0A316U4D2</accession>
<dbReference type="InterPro" id="IPR000209">
    <property type="entry name" value="Peptidase_S8/S53_dom"/>
</dbReference>
<reference evidence="14 15" key="1">
    <citation type="journal article" date="2018" name="Mol. Biol. Evol.">
        <title>Broad Genomic Sampling Reveals a Smut Pathogenic Ancestry of the Fungal Clade Ustilaginomycotina.</title>
        <authorList>
            <person name="Kijpornyongpan T."/>
            <person name="Mondo S.J."/>
            <person name="Barry K."/>
            <person name="Sandor L."/>
            <person name="Lee J."/>
            <person name="Lipzen A."/>
            <person name="Pangilinan J."/>
            <person name="LaButti K."/>
            <person name="Hainaut M."/>
            <person name="Henrissat B."/>
            <person name="Grigoriev I.V."/>
            <person name="Spatafora J.W."/>
            <person name="Aime M.C."/>
        </authorList>
    </citation>
    <scope>NUCLEOTIDE SEQUENCE [LARGE SCALE GENOMIC DNA]</scope>
    <source>
        <strain evidence="14 15">MCA 4718</strain>
    </source>
</reference>
<dbReference type="Proteomes" id="UP000245942">
    <property type="component" value="Unassembled WGS sequence"/>
</dbReference>
<keyword evidence="5 8" id="KW-0645">Protease</keyword>
<dbReference type="Gene3D" id="1.25.40.710">
    <property type="match status" value="1"/>
</dbReference>
<evidence type="ECO:0000256" key="4">
    <source>
        <dbReference type="ARBA" id="ARBA00022438"/>
    </source>
</evidence>
<dbReference type="Pfam" id="PF00082">
    <property type="entry name" value="Peptidase_S8"/>
    <property type="match status" value="1"/>
</dbReference>
<evidence type="ECO:0000313" key="15">
    <source>
        <dbReference type="Proteomes" id="UP000245942"/>
    </source>
</evidence>
<evidence type="ECO:0000256" key="9">
    <source>
        <dbReference type="SAM" id="MobiDB-lite"/>
    </source>
</evidence>
<keyword evidence="4" id="KW-0031">Aminopeptidase</keyword>
<name>A0A316U4D2_9BASI</name>
<keyword evidence="15" id="KW-1185">Reference proteome</keyword>
<dbReference type="RefSeq" id="XP_025346828.1">
    <property type="nucleotide sequence ID" value="XM_025492817.1"/>
</dbReference>
<dbReference type="GO" id="GO:0004252">
    <property type="term" value="F:serine-type endopeptidase activity"/>
    <property type="evidence" value="ECO:0007669"/>
    <property type="project" value="UniProtKB-UniRule"/>
</dbReference>
<feature type="domain" description="Tripeptidyl-peptidase II galactose-binding" evidence="13">
    <location>
        <begin position="784"/>
        <end position="869"/>
    </location>
</feature>
<feature type="active site" description="Charge relay system" evidence="8">
    <location>
        <position position="574"/>
    </location>
</feature>
<evidence type="ECO:0000256" key="1">
    <source>
        <dbReference type="ARBA" id="ARBA00001910"/>
    </source>
</evidence>
<evidence type="ECO:0000259" key="10">
    <source>
        <dbReference type="Pfam" id="PF00082"/>
    </source>
</evidence>
<evidence type="ECO:0000256" key="2">
    <source>
        <dbReference type="ARBA" id="ARBA00011073"/>
    </source>
</evidence>
<dbReference type="SUPFAM" id="SSF52743">
    <property type="entry name" value="Subtilisin-like"/>
    <property type="match status" value="1"/>
</dbReference>
<dbReference type="InterPro" id="IPR036852">
    <property type="entry name" value="Peptidase_S8/S53_dom_sf"/>
</dbReference>
<comment type="similarity">
    <text evidence="2 8">Belongs to the peptidase S8 family.</text>
</comment>
<feature type="active site" description="Charge relay system" evidence="8">
    <location>
        <position position="133"/>
    </location>
</feature>
<dbReference type="PROSITE" id="PS51892">
    <property type="entry name" value="SUBTILASE"/>
    <property type="match status" value="1"/>
</dbReference>
<dbReference type="PROSITE" id="PS00138">
    <property type="entry name" value="SUBTILASE_SER"/>
    <property type="match status" value="1"/>
</dbReference>
<dbReference type="Pfam" id="PF21223">
    <property type="entry name" value="TPPII_Ig-like-1"/>
    <property type="match status" value="1"/>
</dbReference>
<dbReference type="InterPro" id="IPR048383">
    <property type="entry name" value="TPPII_Ig-like-1"/>
</dbReference>
<dbReference type="GO" id="GO:0005829">
    <property type="term" value="C:cytosol"/>
    <property type="evidence" value="ECO:0007669"/>
    <property type="project" value="TreeGrafter"/>
</dbReference>
<dbReference type="Gene3D" id="3.40.50.200">
    <property type="entry name" value="Peptidase S8/S53 domain"/>
    <property type="match status" value="2"/>
</dbReference>
<dbReference type="PANTHER" id="PTHR43806:SF14">
    <property type="entry name" value="TRIPEPTIDYL-PEPTIDASE 2"/>
    <property type="match status" value="1"/>
</dbReference>
<feature type="domain" description="Peptidase S8/S53" evidence="10">
    <location>
        <begin position="124"/>
        <end position="614"/>
    </location>
</feature>
<dbReference type="GO" id="GO:0006508">
    <property type="term" value="P:proteolysis"/>
    <property type="evidence" value="ECO:0007669"/>
    <property type="project" value="UniProtKB-KW"/>
</dbReference>
<protein>
    <recommendedName>
        <fullName evidence="3">tripeptidyl-peptidase II</fullName>
        <ecNumber evidence="3">3.4.14.10</ecNumber>
    </recommendedName>
</protein>
<dbReference type="InterPro" id="IPR050131">
    <property type="entry name" value="Peptidase_S8_subtilisin-like"/>
</dbReference>
<feature type="region of interest" description="Disordered" evidence="9">
    <location>
        <begin position="1"/>
        <end position="22"/>
    </location>
</feature>
<evidence type="ECO:0000259" key="12">
    <source>
        <dbReference type="Pfam" id="PF21223"/>
    </source>
</evidence>
<dbReference type="PANTHER" id="PTHR43806">
    <property type="entry name" value="PEPTIDASE S8"/>
    <property type="match status" value="1"/>
</dbReference>
<keyword evidence="6 8" id="KW-0378">Hydrolase</keyword>
<feature type="domain" description="Tripeptidyl peptidase II second Ig-like" evidence="11">
    <location>
        <begin position="913"/>
        <end position="1107"/>
    </location>
</feature>
<dbReference type="InterPro" id="IPR023828">
    <property type="entry name" value="Peptidase_S8_Ser-AS"/>
</dbReference>
<evidence type="ECO:0000256" key="3">
    <source>
        <dbReference type="ARBA" id="ARBA00012462"/>
    </source>
</evidence>
<feature type="domain" description="Tripeptidyl-peptidase II first Ig-like" evidence="12">
    <location>
        <begin position="660"/>
        <end position="764"/>
    </location>
</feature>
<proteinExistence type="inferred from homology"/>
<evidence type="ECO:0000256" key="8">
    <source>
        <dbReference type="PROSITE-ProRule" id="PRU01240"/>
    </source>
</evidence>
<dbReference type="PRINTS" id="PR00723">
    <property type="entry name" value="SUBTILISIN"/>
</dbReference>
<evidence type="ECO:0000259" key="11">
    <source>
        <dbReference type="Pfam" id="PF12580"/>
    </source>
</evidence>
<dbReference type="Pfam" id="PF21316">
    <property type="entry name" value="TPPII_GBD"/>
    <property type="match status" value="1"/>
</dbReference>
<gene>
    <name evidence="14" type="ORF">BCV69DRAFT_283777</name>
</gene>
<comment type="catalytic activity">
    <reaction evidence="1">
        <text>Release of an N-terminal tripeptide from a polypeptide.</text>
        <dbReference type="EC" id="3.4.14.10"/>
    </reaction>
</comment>
<evidence type="ECO:0000313" key="14">
    <source>
        <dbReference type="EMBL" id="PWN19668.1"/>
    </source>
</evidence>